<sequence>MKSAILLSEGGRMKNKYGYYEKEEDDLITQEYRTGKPAYTGLLLILGCILAGLMIYIISGHFHDLHHLYSLLVVISIGLVSIVIDHYLHQRKSKD</sequence>
<dbReference type="Proteomes" id="UP000183028">
    <property type="component" value="Unassembled WGS sequence"/>
</dbReference>
<evidence type="ECO:0000313" key="2">
    <source>
        <dbReference type="EMBL" id="SEI76308.1"/>
    </source>
</evidence>
<dbReference type="AlphaFoldDB" id="A0A1H6T8D9"/>
<organism evidence="2 3">
    <name type="scientific">Sharpea azabuensis</name>
    <dbReference type="NCBI Taxonomy" id="322505"/>
    <lineage>
        <taxon>Bacteria</taxon>
        <taxon>Bacillati</taxon>
        <taxon>Bacillota</taxon>
        <taxon>Erysipelotrichia</taxon>
        <taxon>Erysipelotrichales</taxon>
        <taxon>Coprobacillaceae</taxon>
        <taxon>Sharpea</taxon>
    </lineage>
</organism>
<dbReference type="STRING" id="322505.SAMN04487836_12914"/>
<gene>
    <name evidence="2" type="ORF">SAMN04487834_102224</name>
</gene>
<feature type="transmembrane region" description="Helical" evidence="1">
    <location>
        <begin position="68"/>
        <end position="88"/>
    </location>
</feature>
<proteinExistence type="predicted"/>
<feature type="transmembrane region" description="Helical" evidence="1">
    <location>
        <begin position="42"/>
        <end position="62"/>
    </location>
</feature>
<protein>
    <submittedName>
        <fullName evidence="2">Uncharacterized protein</fullName>
    </submittedName>
</protein>
<evidence type="ECO:0000313" key="3">
    <source>
        <dbReference type="Proteomes" id="UP000183028"/>
    </source>
</evidence>
<keyword evidence="3" id="KW-1185">Reference proteome</keyword>
<accession>A0A1H6T8D9</accession>
<keyword evidence="1" id="KW-0812">Transmembrane</keyword>
<keyword evidence="1" id="KW-1133">Transmembrane helix</keyword>
<dbReference type="EMBL" id="FNYK01000022">
    <property type="protein sequence ID" value="SEI76308.1"/>
    <property type="molecule type" value="Genomic_DNA"/>
</dbReference>
<reference evidence="3" key="1">
    <citation type="submission" date="2016-10" db="EMBL/GenBank/DDBJ databases">
        <authorList>
            <person name="Varghese N."/>
        </authorList>
    </citation>
    <scope>NUCLEOTIDE SEQUENCE [LARGE SCALE GENOMIC DNA]</scope>
    <source>
        <strain evidence="3">DSM 20406</strain>
    </source>
</reference>
<evidence type="ECO:0000256" key="1">
    <source>
        <dbReference type="SAM" id="Phobius"/>
    </source>
</evidence>
<name>A0A1H6T8D9_9FIRM</name>
<keyword evidence="1" id="KW-0472">Membrane</keyword>